<protein>
    <submittedName>
        <fullName evidence="1">Uncharacterized protein</fullName>
    </submittedName>
</protein>
<reference evidence="1 2" key="1">
    <citation type="submission" date="2015-07" db="EMBL/GenBank/DDBJ databases">
        <title>Whole genome sequence of Herpetosiphon geysericola DSM 7119.</title>
        <authorList>
            <person name="Hemp J."/>
            <person name="Ward L.M."/>
            <person name="Pace L.A."/>
            <person name="Fischer W.W."/>
        </authorList>
    </citation>
    <scope>NUCLEOTIDE SEQUENCE [LARGE SCALE GENOMIC DNA]</scope>
    <source>
        <strain evidence="1 2">DSM 7119</strain>
    </source>
</reference>
<gene>
    <name evidence="1" type="ORF">SE18_07340</name>
</gene>
<sequence length="111" mass="12872">MTTQARRKETFASYYKDFLLYLWNNGTPRTIIKSQIYQLVGASAYGNHNKLSLAPWALVENCNSNKARCLNQRGIEFIQGHLQIPLTIVRDEAQIWRADMGTRLIHFQDVE</sequence>
<dbReference type="AlphaFoldDB" id="A0A0P6YE73"/>
<dbReference type="Proteomes" id="UP000050277">
    <property type="component" value="Unassembled WGS sequence"/>
</dbReference>
<dbReference type="EMBL" id="LGKP01000012">
    <property type="protein sequence ID" value="KPL90412.1"/>
    <property type="molecule type" value="Genomic_DNA"/>
</dbReference>
<organism evidence="1 2">
    <name type="scientific">Herpetosiphon geysericola</name>
    <dbReference type="NCBI Taxonomy" id="70996"/>
    <lineage>
        <taxon>Bacteria</taxon>
        <taxon>Bacillati</taxon>
        <taxon>Chloroflexota</taxon>
        <taxon>Chloroflexia</taxon>
        <taxon>Herpetosiphonales</taxon>
        <taxon>Herpetosiphonaceae</taxon>
        <taxon>Herpetosiphon</taxon>
    </lineage>
</organism>
<accession>A0A0P6YE73</accession>
<proteinExistence type="predicted"/>
<comment type="caution">
    <text evidence="1">The sequence shown here is derived from an EMBL/GenBank/DDBJ whole genome shotgun (WGS) entry which is preliminary data.</text>
</comment>
<dbReference type="RefSeq" id="WP_054533783.1">
    <property type="nucleotide sequence ID" value="NZ_LGKP01000012.1"/>
</dbReference>
<evidence type="ECO:0000313" key="2">
    <source>
        <dbReference type="Proteomes" id="UP000050277"/>
    </source>
</evidence>
<name>A0A0P6YE73_9CHLR</name>
<evidence type="ECO:0000313" key="1">
    <source>
        <dbReference type="EMBL" id="KPL90412.1"/>
    </source>
</evidence>
<keyword evidence="2" id="KW-1185">Reference proteome</keyword>